<dbReference type="Proteomes" id="UP001529510">
    <property type="component" value="Unassembled WGS sequence"/>
</dbReference>
<feature type="compositionally biased region" description="Basic and acidic residues" evidence="1">
    <location>
        <begin position="1"/>
        <end position="28"/>
    </location>
</feature>
<reference evidence="2 3" key="1">
    <citation type="submission" date="2024-05" db="EMBL/GenBank/DDBJ databases">
        <title>Genome sequencing and assembly of Indian major carp, Cirrhinus mrigala (Hamilton, 1822).</title>
        <authorList>
            <person name="Mohindra V."/>
            <person name="Chowdhury L.M."/>
            <person name="Lal K."/>
            <person name="Jena J.K."/>
        </authorList>
    </citation>
    <scope>NUCLEOTIDE SEQUENCE [LARGE SCALE GENOMIC DNA]</scope>
    <source>
        <strain evidence="2">CM1030</strain>
        <tissue evidence="2">Blood</tissue>
    </source>
</reference>
<protein>
    <submittedName>
        <fullName evidence="2">Uncharacterized protein</fullName>
    </submittedName>
</protein>
<dbReference type="EMBL" id="JAMKFB020000015">
    <property type="protein sequence ID" value="KAL0174940.1"/>
    <property type="molecule type" value="Genomic_DNA"/>
</dbReference>
<evidence type="ECO:0000256" key="1">
    <source>
        <dbReference type="SAM" id="MobiDB-lite"/>
    </source>
</evidence>
<keyword evidence="3" id="KW-1185">Reference proteome</keyword>
<proteinExistence type="predicted"/>
<evidence type="ECO:0000313" key="2">
    <source>
        <dbReference type="EMBL" id="KAL0174940.1"/>
    </source>
</evidence>
<organism evidence="2 3">
    <name type="scientific">Cirrhinus mrigala</name>
    <name type="common">Mrigala</name>
    <dbReference type="NCBI Taxonomy" id="683832"/>
    <lineage>
        <taxon>Eukaryota</taxon>
        <taxon>Metazoa</taxon>
        <taxon>Chordata</taxon>
        <taxon>Craniata</taxon>
        <taxon>Vertebrata</taxon>
        <taxon>Euteleostomi</taxon>
        <taxon>Actinopterygii</taxon>
        <taxon>Neopterygii</taxon>
        <taxon>Teleostei</taxon>
        <taxon>Ostariophysi</taxon>
        <taxon>Cypriniformes</taxon>
        <taxon>Cyprinidae</taxon>
        <taxon>Labeoninae</taxon>
        <taxon>Labeonini</taxon>
        <taxon>Cirrhinus</taxon>
    </lineage>
</organism>
<feature type="region of interest" description="Disordered" evidence="1">
    <location>
        <begin position="1"/>
        <end position="52"/>
    </location>
</feature>
<comment type="caution">
    <text evidence="2">The sequence shown here is derived from an EMBL/GenBank/DDBJ whole genome shotgun (WGS) entry which is preliminary data.</text>
</comment>
<name>A0ABD0PMJ4_CIRMR</name>
<feature type="non-terminal residue" evidence="2">
    <location>
        <position position="1"/>
    </location>
</feature>
<gene>
    <name evidence="2" type="ORF">M9458_030908</name>
</gene>
<sequence length="52" mass="5726">DDNKDTEDSKLGLTSDNDKDFELGRASDNDEDIESSGLNGVSRDNKNLMPHT</sequence>
<dbReference type="AlphaFoldDB" id="A0ABD0PMJ4"/>
<evidence type="ECO:0000313" key="3">
    <source>
        <dbReference type="Proteomes" id="UP001529510"/>
    </source>
</evidence>
<accession>A0ABD0PMJ4</accession>